<accession>A0A6G7CI16</accession>
<organism evidence="2 3">
    <name type="scientific">Vibrio ziniensis</name>
    <dbReference type="NCBI Taxonomy" id="2711221"/>
    <lineage>
        <taxon>Bacteria</taxon>
        <taxon>Pseudomonadati</taxon>
        <taxon>Pseudomonadota</taxon>
        <taxon>Gammaproteobacteria</taxon>
        <taxon>Vibrionales</taxon>
        <taxon>Vibrionaceae</taxon>
        <taxon>Vibrio</taxon>
    </lineage>
</organism>
<dbReference type="KEGG" id="vzi:G5S32_07080"/>
<evidence type="ECO:0000313" key="3">
    <source>
        <dbReference type="Proteomes" id="UP000503003"/>
    </source>
</evidence>
<keyword evidence="1" id="KW-0812">Transmembrane</keyword>
<reference evidence="2 3" key="1">
    <citation type="submission" date="2020-02" db="EMBL/GenBank/DDBJ databases">
        <title>A complete genome of a marine bacterium Vibrio sp. ZWAL4003 isolated from the mangrove sediment with the ability to degrade polysaccharides.</title>
        <authorList>
            <person name="Wu J."/>
            <person name="Qu W."/>
            <person name="Zeng R."/>
        </authorList>
    </citation>
    <scope>NUCLEOTIDE SEQUENCE [LARGE SCALE GENOMIC DNA]</scope>
    <source>
        <strain evidence="2 3">ZWAL4003</strain>
    </source>
</reference>
<feature type="transmembrane region" description="Helical" evidence="1">
    <location>
        <begin position="64"/>
        <end position="89"/>
    </location>
</feature>
<dbReference type="InterPro" id="IPR019670">
    <property type="entry name" value="DUF2523"/>
</dbReference>
<gene>
    <name evidence="2" type="ORF">G5S32_07080</name>
</gene>
<proteinExistence type="predicted"/>
<feature type="transmembrane region" description="Helical" evidence="1">
    <location>
        <begin position="30"/>
        <end position="52"/>
    </location>
</feature>
<name>A0A6G7CI16_9VIBR</name>
<evidence type="ECO:0000313" key="2">
    <source>
        <dbReference type="EMBL" id="QIH41765.1"/>
    </source>
</evidence>
<dbReference type="RefSeq" id="WP_165311354.1">
    <property type="nucleotide sequence ID" value="NZ_CP049331.1"/>
</dbReference>
<dbReference type="Pfam" id="PF10734">
    <property type="entry name" value="DUF2523"/>
    <property type="match status" value="1"/>
</dbReference>
<protein>
    <submittedName>
        <fullName evidence="2">DUF2523 domain-containing protein</fullName>
    </submittedName>
</protein>
<dbReference type="EMBL" id="CP049331">
    <property type="protein sequence ID" value="QIH41765.1"/>
    <property type="molecule type" value="Genomic_DNA"/>
</dbReference>
<keyword evidence="1" id="KW-1133">Transmembrane helix</keyword>
<keyword evidence="3" id="KW-1185">Reference proteome</keyword>
<sequence length="109" mass="11547">MQYFIGFLATVLVPLIPSLAKGLATYVALSVGFSLVAYTGVSMAIDSIADYIQSNMNGVTPKLAALMGMAGVDTYINVVLTCVVFSFTLNGLMSATGYRPSWRKPVDPA</sequence>
<dbReference type="Proteomes" id="UP000503003">
    <property type="component" value="Chromosome 1"/>
</dbReference>
<evidence type="ECO:0000256" key="1">
    <source>
        <dbReference type="SAM" id="Phobius"/>
    </source>
</evidence>
<dbReference type="AlphaFoldDB" id="A0A6G7CI16"/>
<keyword evidence="1" id="KW-0472">Membrane</keyword>